<dbReference type="EMBL" id="ASPP01017513">
    <property type="protein sequence ID" value="ETO16980.1"/>
    <property type="molecule type" value="Genomic_DNA"/>
</dbReference>
<accession>X6MV59</accession>
<dbReference type="AlphaFoldDB" id="X6MV59"/>
<feature type="region of interest" description="Disordered" evidence="1">
    <location>
        <begin position="1"/>
        <end position="25"/>
    </location>
</feature>
<protein>
    <submittedName>
        <fullName evidence="2">Uncharacterized protein</fullName>
    </submittedName>
</protein>
<feature type="non-terminal residue" evidence="2">
    <location>
        <position position="1"/>
    </location>
</feature>
<proteinExistence type="predicted"/>
<name>X6MV59_RETFI</name>
<sequence>PREDERKQVEENNTWTVSKSDRHAPQIIEPIRQPAPLDTTDLDRYPVLKTLPGGDYLVVDGSNGTFLDDVDNNEWLWDHCQETSAKKVILPMRDHLSDGAKPLCVERTIATDKIAKEQQGNVWRYHNNQNGQISKNIKCLHGHGNQSIQRLGPRFETCIYSSATKIGNRWSSNVTPPPSKTDCSSLMPSVHPKILSIIKCSLHNERKYNILIW</sequence>
<keyword evidence="3" id="KW-1185">Reference proteome</keyword>
<evidence type="ECO:0000313" key="2">
    <source>
        <dbReference type="EMBL" id="ETO16980.1"/>
    </source>
</evidence>
<organism evidence="2 3">
    <name type="scientific">Reticulomyxa filosa</name>
    <dbReference type="NCBI Taxonomy" id="46433"/>
    <lineage>
        <taxon>Eukaryota</taxon>
        <taxon>Sar</taxon>
        <taxon>Rhizaria</taxon>
        <taxon>Retaria</taxon>
        <taxon>Foraminifera</taxon>
        <taxon>Monothalamids</taxon>
        <taxon>Reticulomyxidae</taxon>
        <taxon>Reticulomyxa</taxon>
    </lineage>
</organism>
<comment type="caution">
    <text evidence="2">The sequence shown here is derived from an EMBL/GenBank/DDBJ whole genome shotgun (WGS) entry which is preliminary data.</text>
</comment>
<feature type="compositionally biased region" description="Basic and acidic residues" evidence="1">
    <location>
        <begin position="1"/>
        <end position="10"/>
    </location>
</feature>
<evidence type="ECO:0000256" key="1">
    <source>
        <dbReference type="SAM" id="MobiDB-lite"/>
    </source>
</evidence>
<gene>
    <name evidence="2" type="ORF">RFI_20357</name>
</gene>
<evidence type="ECO:0000313" key="3">
    <source>
        <dbReference type="Proteomes" id="UP000023152"/>
    </source>
</evidence>
<feature type="non-terminal residue" evidence="2">
    <location>
        <position position="213"/>
    </location>
</feature>
<dbReference type="Proteomes" id="UP000023152">
    <property type="component" value="Unassembled WGS sequence"/>
</dbReference>
<reference evidence="2 3" key="1">
    <citation type="journal article" date="2013" name="Curr. Biol.">
        <title>The Genome of the Foraminiferan Reticulomyxa filosa.</title>
        <authorList>
            <person name="Glockner G."/>
            <person name="Hulsmann N."/>
            <person name="Schleicher M."/>
            <person name="Noegel A.A."/>
            <person name="Eichinger L."/>
            <person name="Gallinger C."/>
            <person name="Pawlowski J."/>
            <person name="Sierra R."/>
            <person name="Euteneuer U."/>
            <person name="Pillet L."/>
            <person name="Moustafa A."/>
            <person name="Platzer M."/>
            <person name="Groth M."/>
            <person name="Szafranski K."/>
            <person name="Schliwa M."/>
        </authorList>
    </citation>
    <scope>NUCLEOTIDE SEQUENCE [LARGE SCALE GENOMIC DNA]</scope>
</reference>